<dbReference type="FunFam" id="3.40.50.300:FF:000173">
    <property type="entry name" value="GTPase HflX"/>
    <property type="match status" value="1"/>
</dbReference>
<comment type="caution">
    <text evidence="12">The sequence shown here is derived from an EMBL/GenBank/DDBJ whole genome shotgun (WGS) entry which is preliminary data.</text>
</comment>
<evidence type="ECO:0000256" key="6">
    <source>
        <dbReference type="HAMAP-Rule" id="MF_00900"/>
    </source>
</evidence>
<dbReference type="InterPro" id="IPR016496">
    <property type="entry name" value="GTPase_HflX"/>
</dbReference>
<keyword evidence="3 6" id="KW-0547">Nucleotide-binding</keyword>
<feature type="binding site" evidence="7">
    <location>
        <begin position="216"/>
        <end position="223"/>
    </location>
    <ligand>
        <name>GTP</name>
        <dbReference type="ChEBI" id="CHEBI:37565"/>
    </ligand>
</feature>
<sequence>MEETAIFSPTINDKNVPSKERAILVHLYLSQTKDTENLLEFQTLAESAGVEIVATLTTSRSAPHIKYYVGQGKAQEIADAVTEFGATVVLVNHQLSPAQTRNLQSLCDCRVVDRTGLILDIFAQRARSHEGKLQVELAQLRHLSTRLVRRLGNQDQQKGGAVGLRGPGETQLETDRRLIKVRIQQLQNRLEKVSKQRNQNRKTRQKADIPTVSLVGYTNAGKSTLFNAITDAGVYAADQLFATLDPTLRRIEVQDVGTTILADTVGFIRFLPHDLVSAFKSTLQETTEATLLLHVIDVSDERKNENIDAVNQVLDEINALDIPTLLVFNKVDKLAGIEPHIEYQDDGKPIAVYLSAQNQQGIELLFEAMRARLKNELVSEKVLLPNIAGYIYTQFRLQNCIQQEQFNEFGDRLITLEVDKIQWHKWLKQYPELLEYVEFAKWE</sequence>
<organism evidence="12 13">
    <name type="scientific">Ursidibacter maritimus</name>
    <dbReference type="NCBI Taxonomy" id="1331689"/>
    <lineage>
        <taxon>Bacteria</taxon>
        <taxon>Pseudomonadati</taxon>
        <taxon>Pseudomonadota</taxon>
        <taxon>Gammaproteobacteria</taxon>
        <taxon>Pasteurellales</taxon>
        <taxon>Pasteurellaceae</taxon>
        <taxon>Ursidibacter</taxon>
    </lineage>
</organism>
<evidence type="ECO:0000313" key="12">
    <source>
        <dbReference type="EMBL" id="MBV6547406.1"/>
    </source>
</evidence>
<keyword evidence="2 8" id="KW-0479">Metal-binding</keyword>
<evidence type="ECO:0000256" key="1">
    <source>
        <dbReference type="ARBA" id="ARBA00022490"/>
    </source>
</evidence>
<dbReference type="Pfam" id="PF01926">
    <property type="entry name" value="MMR_HSR1"/>
    <property type="match status" value="1"/>
</dbReference>
<comment type="subcellular location">
    <subcellularLocation>
        <location evidence="6">Cytoplasm</location>
    </subcellularLocation>
    <text evidence="6">May associate with membranes.</text>
</comment>
<evidence type="ECO:0000313" key="14">
    <source>
        <dbReference type="Proteomes" id="UP001196379"/>
    </source>
</evidence>
<dbReference type="EMBL" id="JABUMC010000024">
    <property type="protein sequence ID" value="MBV6547406.1"/>
    <property type="molecule type" value="Genomic_DNA"/>
</dbReference>
<dbReference type="PROSITE" id="PS51705">
    <property type="entry name" value="G_HFLX"/>
    <property type="match status" value="1"/>
</dbReference>
<evidence type="ECO:0000256" key="7">
    <source>
        <dbReference type="PIRSR" id="PIRSR006809-1"/>
    </source>
</evidence>
<dbReference type="Proteomes" id="UP000732858">
    <property type="component" value="Unassembled WGS sequence"/>
</dbReference>
<proteinExistence type="inferred from homology"/>
<dbReference type="GO" id="GO:0003924">
    <property type="term" value="F:GTPase activity"/>
    <property type="evidence" value="ECO:0007669"/>
    <property type="project" value="UniProtKB-UniRule"/>
</dbReference>
<feature type="binding site" evidence="7">
    <location>
        <begin position="329"/>
        <end position="332"/>
    </location>
    <ligand>
        <name>GTP</name>
        <dbReference type="ChEBI" id="CHEBI:37565"/>
    </ligand>
</feature>
<dbReference type="PANTHER" id="PTHR10229:SF0">
    <property type="entry name" value="GTP-BINDING PROTEIN 6-RELATED"/>
    <property type="match status" value="1"/>
</dbReference>
<accession>A0A949T3U5</accession>
<dbReference type="CDD" id="cd01878">
    <property type="entry name" value="HflX"/>
    <property type="match status" value="1"/>
</dbReference>
<comment type="function">
    <text evidence="6">GTPase that associates with the 50S ribosomal subunit and may have a role during protein synthesis or ribosome biogenesis.</text>
</comment>
<keyword evidence="14" id="KW-1185">Reference proteome</keyword>
<dbReference type="InterPro" id="IPR025121">
    <property type="entry name" value="GTPase_HflX_N"/>
</dbReference>
<evidence type="ECO:0000259" key="10">
    <source>
        <dbReference type="PROSITE" id="PS51705"/>
    </source>
</evidence>
<dbReference type="EMBL" id="JABULY010000009">
    <property type="protein sequence ID" value="MBV6532308.1"/>
    <property type="molecule type" value="Genomic_DNA"/>
</dbReference>
<dbReference type="GeneID" id="65548325"/>
<evidence type="ECO:0000256" key="5">
    <source>
        <dbReference type="ARBA" id="ARBA00023134"/>
    </source>
</evidence>
<dbReference type="PRINTS" id="PR00326">
    <property type="entry name" value="GTP1OBG"/>
</dbReference>
<keyword evidence="9" id="KW-0175">Coiled coil</keyword>
<keyword evidence="1 6" id="KW-0963">Cytoplasm</keyword>
<dbReference type="OrthoDB" id="9812272at2"/>
<dbReference type="NCBIfam" id="NF008280">
    <property type="entry name" value="PRK11058.1"/>
    <property type="match status" value="1"/>
</dbReference>
<dbReference type="InterPro" id="IPR006073">
    <property type="entry name" value="GTP-bd"/>
</dbReference>
<feature type="binding site" evidence="8">
    <location>
        <position position="223"/>
    </location>
    <ligand>
        <name>Mg(2+)</name>
        <dbReference type="ChEBI" id="CHEBI:18420"/>
    </ligand>
</feature>
<evidence type="ECO:0000256" key="8">
    <source>
        <dbReference type="PIRSR" id="PIRSR006809-2"/>
    </source>
</evidence>
<dbReference type="Pfam" id="PF13167">
    <property type="entry name" value="GTP-bdg_N"/>
    <property type="match status" value="1"/>
</dbReference>
<reference evidence="12 14" key="1">
    <citation type="journal article" date="2021" name="Mol. Ecol.">
        <title>Polar bear-adapted Ursidibacter maritimus are remarkably conserved after generations in captivity.</title>
        <authorList>
            <person name="Espinosa-Gongora C."/>
            <person name="Hansen M.J."/>
            <person name="Bertelsen M.F."/>
            <person name="Bojesen A.M."/>
        </authorList>
    </citation>
    <scope>NUCLEOTIDE SEQUENCE</scope>
    <source>
        <strain evidence="12">Pb43105x</strain>
        <strain evidence="11 14">Pb43106</strain>
    </source>
</reference>
<dbReference type="GO" id="GO:0046872">
    <property type="term" value="F:metal ion binding"/>
    <property type="evidence" value="ECO:0007669"/>
    <property type="project" value="UniProtKB-KW"/>
</dbReference>
<comment type="cofactor">
    <cofactor evidence="8">
        <name>Mg(2+)</name>
        <dbReference type="ChEBI" id="CHEBI:18420"/>
    </cofactor>
</comment>
<dbReference type="GO" id="GO:0043022">
    <property type="term" value="F:ribosome binding"/>
    <property type="evidence" value="ECO:0007669"/>
    <property type="project" value="TreeGrafter"/>
</dbReference>
<evidence type="ECO:0000313" key="11">
    <source>
        <dbReference type="EMBL" id="MBV6532308.1"/>
    </source>
</evidence>
<evidence type="ECO:0000256" key="9">
    <source>
        <dbReference type="SAM" id="Coils"/>
    </source>
</evidence>
<dbReference type="PANTHER" id="PTHR10229">
    <property type="entry name" value="GTP-BINDING PROTEIN HFLX"/>
    <property type="match status" value="1"/>
</dbReference>
<dbReference type="InterPro" id="IPR042108">
    <property type="entry name" value="GTPase_HflX_N_sf"/>
</dbReference>
<dbReference type="GO" id="GO:0005525">
    <property type="term" value="F:GTP binding"/>
    <property type="evidence" value="ECO:0007669"/>
    <property type="project" value="UniProtKB-UniRule"/>
</dbReference>
<comment type="subunit">
    <text evidence="6">Monomer. Associates with the 50S ribosomal subunit.</text>
</comment>
<dbReference type="InterPro" id="IPR030394">
    <property type="entry name" value="G_HFLX_dom"/>
</dbReference>
<evidence type="ECO:0000256" key="4">
    <source>
        <dbReference type="ARBA" id="ARBA00022842"/>
    </source>
</evidence>
<keyword evidence="4 8" id="KW-0460">Magnesium</keyword>
<dbReference type="NCBIfam" id="TIGR03156">
    <property type="entry name" value="GTP_HflX"/>
    <property type="match status" value="1"/>
</dbReference>
<dbReference type="Gene3D" id="3.40.50.11060">
    <property type="entry name" value="GTPase HflX, N-terminal domain"/>
    <property type="match status" value="1"/>
</dbReference>
<name>A0A949T3U5_9PAST</name>
<evidence type="ECO:0000256" key="3">
    <source>
        <dbReference type="ARBA" id="ARBA00022741"/>
    </source>
</evidence>
<dbReference type="FunFam" id="3.40.50.11060:FF:000001">
    <property type="entry name" value="GTPase HflX"/>
    <property type="match status" value="1"/>
</dbReference>
<dbReference type="SUPFAM" id="SSF52540">
    <property type="entry name" value="P-loop containing nucleoside triphosphate hydrolases"/>
    <property type="match status" value="1"/>
</dbReference>
<feature type="binding site" evidence="8">
    <location>
        <position position="243"/>
    </location>
    <ligand>
        <name>Mg(2+)</name>
        <dbReference type="ChEBI" id="CHEBI:18420"/>
    </ligand>
</feature>
<dbReference type="RefSeq" id="WP_157402523.1">
    <property type="nucleotide sequence ID" value="NZ_JABULY010000009.1"/>
</dbReference>
<dbReference type="Gene3D" id="6.10.250.2860">
    <property type="match status" value="1"/>
</dbReference>
<dbReference type="InterPro" id="IPR032305">
    <property type="entry name" value="GTP-bd_M"/>
</dbReference>
<feature type="binding site" evidence="7">
    <location>
        <begin position="355"/>
        <end position="357"/>
    </location>
    <ligand>
        <name>GTP</name>
        <dbReference type="ChEBI" id="CHEBI:37565"/>
    </ligand>
</feature>
<dbReference type="HAMAP" id="MF_00900">
    <property type="entry name" value="GTPase_HflX"/>
    <property type="match status" value="1"/>
</dbReference>
<keyword evidence="5 6" id="KW-0342">GTP-binding</keyword>
<evidence type="ECO:0000313" key="13">
    <source>
        <dbReference type="Proteomes" id="UP000732858"/>
    </source>
</evidence>
<dbReference type="Proteomes" id="UP001196379">
    <property type="component" value="Unassembled WGS sequence"/>
</dbReference>
<feature type="coiled-coil region" evidence="9">
    <location>
        <begin position="176"/>
        <end position="203"/>
    </location>
</feature>
<feature type="domain" description="Hflx-type G" evidence="10">
    <location>
        <begin position="210"/>
        <end position="377"/>
    </location>
</feature>
<gene>
    <name evidence="6 12" type="primary">hflX</name>
    <name evidence="11" type="ORF">HT657_09295</name>
    <name evidence="12" type="ORF">HT672_09010</name>
</gene>
<dbReference type="GO" id="GO:0005737">
    <property type="term" value="C:cytoplasm"/>
    <property type="evidence" value="ECO:0007669"/>
    <property type="project" value="UniProtKB-SubCell"/>
</dbReference>
<dbReference type="AlphaFoldDB" id="A0A949T3U5"/>
<dbReference type="Gene3D" id="3.40.50.300">
    <property type="entry name" value="P-loop containing nucleotide triphosphate hydrolases"/>
    <property type="match status" value="1"/>
</dbReference>
<feature type="binding site" evidence="7">
    <location>
        <begin position="241"/>
        <end position="245"/>
    </location>
    <ligand>
        <name>GTP</name>
        <dbReference type="ChEBI" id="CHEBI:37565"/>
    </ligand>
</feature>
<dbReference type="PIRSF" id="PIRSF006809">
    <property type="entry name" value="GTP-binding_hflX_prd"/>
    <property type="match status" value="1"/>
</dbReference>
<comment type="similarity">
    <text evidence="6">Belongs to the TRAFAC class OBG-HflX-like GTPase superfamily. HflX GTPase family.</text>
</comment>
<protein>
    <recommendedName>
        <fullName evidence="6">GTPase HflX</fullName>
    </recommendedName>
    <alternativeName>
        <fullName evidence="6">GTP-binding protein HflX</fullName>
    </alternativeName>
</protein>
<feature type="binding site" evidence="7">
    <location>
        <begin position="263"/>
        <end position="266"/>
    </location>
    <ligand>
        <name>GTP</name>
        <dbReference type="ChEBI" id="CHEBI:37565"/>
    </ligand>
</feature>
<evidence type="ECO:0000256" key="2">
    <source>
        <dbReference type="ARBA" id="ARBA00022723"/>
    </source>
</evidence>
<dbReference type="Pfam" id="PF16360">
    <property type="entry name" value="GTP-bdg_M"/>
    <property type="match status" value="1"/>
</dbReference>
<dbReference type="InterPro" id="IPR027417">
    <property type="entry name" value="P-loop_NTPase"/>
</dbReference>